<gene>
    <name evidence="2" type="ORF">LYSCAS_21830</name>
</gene>
<proteinExistence type="predicted"/>
<evidence type="ECO:0000313" key="3">
    <source>
        <dbReference type="Proteomes" id="UP000681317"/>
    </source>
</evidence>
<dbReference type="PROSITE" id="PS50987">
    <property type="entry name" value="HTH_ARSR_2"/>
    <property type="match status" value="1"/>
</dbReference>
<dbReference type="SUPFAM" id="SSF46785">
    <property type="entry name" value="Winged helix' DNA-binding domain"/>
    <property type="match status" value="1"/>
</dbReference>
<name>A0ABM7Q701_9GAMM</name>
<sequence>MVTSPPLARIASLIGEPARALMLAALMDDRCRTAGELARVANITPQTASAHLAKLVEGGLVAVQRQGRHRYHQLASADVACALESLMSIAPARTHRLGPADTELRHARSCYDHMAGEVAVRFANRCIACGWIDAGQADWTLTDVGERALVGLGIDPPDRGSRRHVVRPCMDWSERRPHLAGQVGASLLALCLRRRWVSSREDTRVLTVTPAGYRALETR</sequence>
<dbReference type="Pfam" id="PF12840">
    <property type="entry name" value="HTH_20"/>
    <property type="match status" value="1"/>
</dbReference>
<dbReference type="InterPro" id="IPR036388">
    <property type="entry name" value="WH-like_DNA-bd_sf"/>
</dbReference>
<dbReference type="InterPro" id="IPR036390">
    <property type="entry name" value="WH_DNA-bd_sf"/>
</dbReference>
<dbReference type="InterPro" id="IPR001845">
    <property type="entry name" value="HTH_ArsR_DNA-bd_dom"/>
</dbReference>
<dbReference type="InterPro" id="IPR052543">
    <property type="entry name" value="HTH_Metal-responsive_Reg"/>
</dbReference>
<evidence type="ECO:0000259" key="1">
    <source>
        <dbReference type="PROSITE" id="PS50987"/>
    </source>
</evidence>
<dbReference type="Proteomes" id="UP000681317">
    <property type="component" value="Chromosome"/>
</dbReference>
<protein>
    <submittedName>
        <fullName evidence="2">Transcriptional regulator</fullName>
    </submittedName>
</protein>
<evidence type="ECO:0000313" key="2">
    <source>
        <dbReference type="EMBL" id="BCT93159.1"/>
    </source>
</evidence>
<dbReference type="PANTHER" id="PTHR39168">
    <property type="entry name" value="TRANSCRIPTIONAL REGULATOR-RELATED"/>
    <property type="match status" value="1"/>
</dbReference>
<keyword evidence="3" id="KW-1185">Reference proteome</keyword>
<dbReference type="Gene3D" id="1.10.10.10">
    <property type="entry name" value="Winged helix-like DNA-binding domain superfamily/Winged helix DNA-binding domain"/>
    <property type="match status" value="1"/>
</dbReference>
<dbReference type="PANTHER" id="PTHR39168:SF1">
    <property type="entry name" value="TRANSCRIPTIONAL REGULATORY PROTEIN"/>
    <property type="match status" value="1"/>
</dbReference>
<accession>A0ABM7Q701</accession>
<dbReference type="SMART" id="SM00418">
    <property type="entry name" value="HTH_ARSR"/>
    <property type="match status" value="1"/>
</dbReference>
<feature type="domain" description="HTH arsR-type" evidence="1">
    <location>
        <begin position="1"/>
        <end position="94"/>
    </location>
</feature>
<organism evidence="2 3">
    <name type="scientific">Noviluteimonas caseinilytica</name>
    <dbReference type="NCBI Taxonomy" id="2675101"/>
    <lineage>
        <taxon>Bacteria</taxon>
        <taxon>Pseudomonadati</taxon>
        <taxon>Pseudomonadota</taxon>
        <taxon>Gammaproteobacteria</taxon>
        <taxon>Lysobacterales</taxon>
        <taxon>Lysobacteraceae</taxon>
        <taxon>Noviluteimonas</taxon>
    </lineage>
</organism>
<dbReference type="InterPro" id="IPR011991">
    <property type="entry name" value="ArsR-like_HTH"/>
</dbReference>
<dbReference type="EMBL" id="AP024545">
    <property type="protein sequence ID" value="BCT93159.1"/>
    <property type="molecule type" value="Genomic_DNA"/>
</dbReference>
<reference evidence="2 3" key="1">
    <citation type="submission" date="2021-03" db="EMBL/GenBank/DDBJ databases">
        <title>Complete Genome Sequences of Two Lysobacter Strains Isolated from Sea Water (Lysobacter caseinilyticus) and Soil (Lysobacter helvus) in South Korea.</title>
        <authorList>
            <person name="Watanabe Y."/>
            <person name="Arakawa K."/>
        </authorList>
    </citation>
    <scope>NUCLEOTIDE SEQUENCE [LARGE SCALE GENOMIC DNA]</scope>
    <source>
        <strain evidence="2 3">KVB24</strain>
    </source>
</reference>
<dbReference type="CDD" id="cd00090">
    <property type="entry name" value="HTH_ARSR"/>
    <property type="match status" value="1"/>
</dbReference>